<dbReference type="STRING" id="945553.A0A0D2N2L7"/>
<dbReference type="AlphaFoldDB" id="A0A0D2N2L7"/>
<evidence type="ECO:0000313" key="1">
    <source>
        <dbReference type="EMBL" id="KJA13504.1"/>
    </source>
</evidence>
<dbReference type="PANTHER" id="PTHR14187:SF5">
    <property type="entry name" value="HEAT SHOCK 70 KDA PROTEIN 12A"/>
    <property type="match status" value="1"/>
</dbReference>
<keyword evidence="2" id="KW-1185">Reference proteome</keyword>
<dbReference type="InterPro" id="IPR043129">
    <property type="entry name" value="ATPase_NBD"/>
</dbReference>
<accession>A0A0D2N2L7</accession>
<evidence type="ECO:0000313" key="2">
    <source>
        <dbReference type="Proteomes" id="UP000054270"/>
    </source>
</evidence>
<organism evidence="1 2">
    <name type="scientific">Hypholoma sublateritium (strain FD-334 SS-4)</name>
    <dbReference type="NCBI Taxonomy" id="945553"/>
    <lineage>
        <taxon>Eukaryota</taxon>
        <taxon>Fungi</taxon>
        <taxon>Dikarya</taxon>
        <taxon>Basidiomycota</taxon>
        <taxon>Agaricomycotina</taxon>
        <taxon>Agaricomycetes</taxon>
        <taxon>Agaricomycetidae</taxon>
        <taxon>Agaricales</taxon>
        <taxon>Agaricineae</taxon>
        <taxon>Strophariaceae</taxon>
        <taxon>Hypholoma</taxon>
    </lineage>
</organism>
<dbReference type="Gene3D" id="3.30.420.40">
    <property type="match status" value="1"/>
</dbReference>
<dbReference type="Proteomes" id="UP000054270">
    <property type="component" value="Unassembled WGS sequence"/>
</dbReference>
<protein>
    <submittedName>
        <fullName evidence="1">Uncharacterized protein</fullName>
    </submittedName>
</protein>
<gene>
    <name evidence="1" type="ORF">HYPSUDRAFT_72989</name>
</gene>
<proteinExistence type="predicted"/>
<dbReference type="OrthoDB" id="2963168at2759"/>
<dbReference type="PANTHER" id="PTHR14187">
    <property type="entry name" value="ALPHA KINASE/ELONGATION FACTOR 2 KINASE"/>
    <property type="match status" value="1"/>
</dbReference>
<dbReference type="EMBL" id="KN817735">
    <property type="protein sequence ID" value="KJA13504.1"/>
    <property type="molecule type" value="Genomic_DNA"/>
</dbReference>
<dbReference type="CDD" id="cd10170">
    <property type="entry name" value="ASKHA_NBD_HSP70"/>
    <property type="match status" value="1"/>
</dbReference>
<sequence length="338" mass="37561">MTTRKAYEGSRRKIVIAFDIGTTFSGVSYSVLEPGQVPTIKNVTRFPAQDRASGSYKIPSIIYYDSFGGARVVGAEATRDGIEIEARENGWVKAEWFKLHMSSAQSTIHPLPTGKRAVDVFSDYLRYLYICAAQYICDTHVGGHTLWKSIKGEVDYVLSHPNGWGGREQSMMRQAAFLAGLIVENDLSRLTFVSEGEAGLHFCISSGILKKSDMEDNQGFIVVDAGGGTIDISAYRQKPGDDASIFEEIAPSRCLFQGSVYVNVNAKKFLVDFLRHSRFADDVDHLVNVFDKSAKVRFKTDQDSQYIKFGGVHDNDVSLDIKFGQLKLNGHVVQIMTR</sequence>
<dbReference type="SUPFAM" id="SSF53067">
    <property type="entry name" value="Actin-like ATPase domain"/>
    <property type="match status" value="2"/>
</dbReference>
<name>A0A0D2N2L7_HYPSF</name>
<dbReference type="OMA" id="DAYEHEW"/>
<reference evidence="2" key="1">
    <citation type="submission" date="2014-04" db="EMBL/GenBank/DDBJ databases">
        <title>Evolutionary Origins and Diversification of the Mycorrhizal Mutualists.</title>
        <authorList>
            <consortium name="DOE Joint Genome Institute"/>
            <consortium name="Mycorrhizal Genomics Consortium"/>
            <person name="Kohler A."/>
            <person name="Kuo A."/>
            <person name="Nagy L.G."/>
            <person name="Floudas D."/>
            <person name="Copeland A."/>
            <person name="Barry K.W."/>
            <person name="Cichocki N."/>
            <person name="Veneault-Fourrey C."/>
            <person name="LaButti K."/>
            <person name="Lindquist E.A."/>
            <person name="Lipzen A."/>
            <person name="Lundell T."/>
            <person name="Morin E."/>
            <person name="Murat C."/>
            <person name="Riley R."/>
            <person name="Ohm R."/>
            <person name="Sun H."/>
            <person name="Tunlid A."/>
            <person name="Henrissat B."/>
            <person name="Grigoriev I.V."/>
            <person name="Hibbett D.S."/>
            <person name="Martin F."/>
        </authorList>
    </citation>
    <scope>NUCLEOTIDE SEQUENCE [LARGE SCALE GENOMIC DNA]</scope>
    <source>
        <strain evidence="2">FD-334 SS-4</strain>
    </source>
</reference>